<accession>A0AAD6T9D9</accession>
<dbReference type="EMBL" id="JARJCM010000017">
    <property type="protein sequence ID" value="KAJ7041447.1"/>
    <property type="molecule type" value="Genomic_DNA"/>
</dbReference>
<feature type="compositionally biased region" description="Basic residues" evidence="1">
    <location>
        <begin position="605"/>
        <end position="619"/>
    </location>
</feature>
<dbReference type="GO" id="GO:0045944">
    <property type="term" value="P:positive regulation of transcription by RNA polymerase II"/>
    <property type="evidence" value="ECO:0007669"/>
    <property type="project" value="TreeGrafter"/>
</dbReference>
<feature type="compositionally biased region" description="Polar residues" evidence="1">
    <location>
        <begin position="102"/>
        <end position="119"/>
    </location>
</feature>
<feature type="compositionally biased region" description="Basic residues" evidence="1">
    <location>
        <begin position="580"/>
        <end position="593"/>
    </location>
</feature>
<dbReference type="Proteomes" id="UP001218188">
    <property type="component" value="Unassembled WGS sequence"/>
</dbReference>
<evidence type="ECO:0000313" key="2">
    <source>
        <dbReference type="EMBL" id="KAJ7041447.1"/>
    </source>
</evidence>
<feature type="compositionally biased region" description="Basic and acidic residues" evidence="1">
    <location>
        <begin position="534"/>
        <end position="543"/>
    </location>
</feature>
<feature type="compositionally biased region" description="Polar residues" evidence="1">
    <location>
        <begin position="636"/>
        <end position="650"/>
    </location>
</feature>
<dbReference type="PANTHER" id="PTHR46452">
    <property type="entry name" value="TRANSCRIPTION INITIATION FACTOR TFIID SUBUNIT 3"/>
    <property type="match status" value="1"/>
</dbReference>
<feature type="compositionally biased region" description="Low complexity" evidence="1">
    <location>
        <begin position="682"/>
        <end position="697"/>
    </location>
</feature>
<feature type="compositionally biased region" description="Basic residues" evidence="1">
    <location>
        <begin position="19"/>
        <end position="30"/>
    </location>
</feature>
<feature type="compositionally biased region" description="Polar residues" evidence="1">
    <location>
        <begin position="40"/>
        <end position="49"/>
    </location>
</feature>
<feature type="region of interest" description="Disordered" evidence="1">
    <location>
        <begin position="1"/>
        <end position="175"/>
    </location>
</feature>
<sequence>MNIEFINYDPLSEGFSKSGRAKTKSKSKKKTAGDASTSSGANAAVSTTPVVADTTTGVTNTTAVPTPGSATAIIPDASLNSTAAPDTPTGPETCNAPDATVVASSTPALHATTGASSKTIVEEDSDDNGWESADDDEDEDDEDEDNIPLDVPGISSWRKRNPDAPVIPLRTGRKKQSAETCATAALKRAANKKKSLDFQADIDAINEARNKPAMEVAEKHGVKVDVVLHWLMAKSSFKATRKVNLFNAKVHFLCKKAKRMGKELGWKEAKRQALEDPTFQNLTELEEFALRAGLLADREKKEKGTRATNNAARADANFTLAMLAEELVGLMMRTGMMGFGFFSRGHIHDKTVPTQIQSMGALDFCMEVLGISAQDLSLKFELWCVARERGLRGVDTLLSMRKDVNNAIHTGLVAVTGKKKIRMNYVQHWKKIVLGHHVILKGWPLDEGVVNPTNIHDVDSMRTLRDHLKSGECYWHKLSSTAREKARERYEQMVEDGEIEVVERKVRSDKKTTRKKSSKSKPDPPIRTRSKAVGAKERRKWAEESSEENEEEEDDDEEEVRKKKSGSSKKRKAPEEERQQRKKRESGGGKKRKNQEEEEQEQERRRRRKGESGGGKKRKNREEEEEEPRPKKKSKTTPSTAAPKTTGTTGDSDRAQIIADKRARLLTLTAAVKQRDSKSKSKPSGSGSKSKGTSKGLGSREKSKASGSREKSKASGSREKSKASGSKRPSKSSGSRVPPVIRARAQRDFMNFMDDELD</sequence>
<feature type="compositionally biased region" description="Basic and acidic residues" evidence="1">
    <location>
        <begin position="651"/>
        <end position="663"/>
    </location>
</feature>
<proteinExistence type="predicted"/>
<evidence type="ECO:0000256" key="1">
    <source>
        <dbReference type="SAM" id="MobiDB-lite"/>
    </source>
</evidence>
<evidence type="ECO:0000313" key="3">
    <source>
        <dbReference type="Proteomes" id="UP001218188"/>
    </source>
</evidence>
<feature type="compositionally biased region" description="Basic residues" evidence="1">
    <location>
        <begin position="562"/>
        <end position="572"/>
    </location>
</feature>
<gene>
    <name evidence="2" type="ORF">C8F04DRAFT_1253141</name>
</gene>
<dbReference type="AlphaFoldDB" id="A0AAD6T9D9"/>
<feature type="compositionally biased region" description="Acidic residues" evidence="1">
    <location>
        <begin position="544"/>
        <end position="558"/>
    </location>
</feature>
<feature type="compositionally biased region" description="Basic and acidic residues" evidence="1">
    <location>
        <begin position="698"/>
        <end position="722"/>
    </location>
</feature>
<keyword evidence="3" id="KW-1185">Reference proteome</keyword>
<protein>
    <submittedName>
        <fullName evidence="2">Uncharacterized protein</fullName>
    </submittedName>
</protein>
<feature type="compositionally biased region" description="Low complexity" evidence="1">
    <location>
        <begin position="723"/>
        <end position="740"/>
    </location>
</feature>
<dbReference type="GO" id="GO:0005669">
    <property type="term" value="C:transcription factor TFIID complex"/>
    <property type="evidence" value="ECO:0007669"/>
    <property type="project" value="TreeGrafter"/>
</dbReference>
<reference evidence="2" key="1">
    <citation type="submission" date="2023-03" db="EMBL/GenBank/DDBJ databases">
        <title>Massive genome expansion in bonnet fungi (Mycena s.s.) driven by repeated elements and novel gene families across ecological guilds.</title>
        <authorList>
            <consortium name="Lawrence Berkeley National Laboratory"/>
            <person name="Harder C.B."/>
            <person name="Miyauchi S."/>
            <person name="Viragh M."/>
            <person name="Kuo A."/>
            <person name="Thoen E."/>
            <person name="Andreopoulos B."/>
            <person name="Lu D."/>
            <person name="Skrede I."/>
            <person name="Drula E."/>
            <person name="Henrissat B."/>
            <person name="Morin E."/>
            <person name="Kohler A."/>
            <person name="Barry K."/>
            <person name="LaButti K."/>
            <person name="Morin E."/>
            <person name="Salamov A."/>
            <person name="Lipzen A."/>
            <person name="Mereny Z."/>
            <person name="Hegedus B."/>
            <person name="Baldrian P."/>
            <person name="Stursova M."/>
            <person name="Weitz H."/>
            <person name="Taylor A."/>
            <person name="Grigoriev I.V."/>
            <person name="Nagy L.G."/>
            <person name="Martin F."/>
            <person name="Kauserud H."/>
        </authorList>
    </citation>
    <scope>NUCLEOTIDE SEQUENCE</scope>
    <source>
        <strain evidence="2">CBHHK200</strain>
    </source>
</reference>
<feature type="region of interest" description="Disordered" evidence="1">
    <location>
        <begin position="505"/>
        <end position="758"/>
    </location>
</feature>
<organism evidence="2 3">
    <name type="scientific">Mycena alexandri</name>
    <dbReference type="NCBI Taxonomy" id="1745969"/>
    <lineage>
        <taxon>Eukaryota</taxon>
        <taxon>Fungi</taxon>
        <taxon>Dikarya</taxon>
        <taxon>Basidiomycota</taxon>
        <taxon>Agaricomycotina</taxon>
        <taxon>Agaricomycetes</taxon>
        <taxon>Agaricomycetidae</taxon>
        <taxon>Agaricales</taxon>
        <taxon>Marasmiineae</taxon>
        <taxon>Mycenaceae</taxon>
        <taxon>Mycena</taxon>
    </lineage>
</organism>
<feature type="compositionally biased region" description="Acidic residues" evidence="1">
    <location>
        <begin position="122"/>
        <end position="147"/>
    </location>
</feature>
<dbReference type="PANTHER" id="PTHR46452:SF1">
    <property type="entry name" value="TRANSCRIPTION INITIATION FACTOR TFIID SUBUNIT 3"/>
    <property type="match status" value="1"/>
</dbReference>
<name>A0AAD6T9D9_9AGAR</name>
<feature type="compositionally biased region" description="Low complexity" evidence="1">
    <location>
        <begin position="50"/>
        <end position="68"/>
    </location>
</feature>
<comment type="caution">
    <text evidence="2">The sequence shown here is derived from an EMBL/GenBank/DDBJ whole genome shotgun (WGS) entry which is preliminary data.</text>
</comment>